<dbReference type="InterPro" id="IPR001789">
    <property type="entry name" value="Sig_transdc_resp-reg_receiver"/>
</dbReference>
<reference evidence="4 5" key="1">
    <citation type="submission" date="2020-08" db="EMBL/GenBank/DDBJ databases">
        <title>Genomic Encyclopedia of Type Strains, Phase IV (KMG-V): Genome sequencing to study the core and pangenomes of soil and plant-associated prokaryotes.</title>
        <authorList>
            <person name="Whitman W."/>
        </authorList>
    </citation>
    <scope>NUCLEOTIDE SEQUENCE [LARGE SCALE GENOMIC DNA]</scope>
    <source>
        <strain evidence="4 5">M8UP14</strain>
    </source>
</reference>
<evidence type="ECO:0000313" key="4">
    <source>
        <dbReference type="EMBL" id="MBB5059245.1"/>
    </source>
</evidence>
<keyword evidence="4" id="KW-0238">DNA-binding</keyword>
<name>A0A7W7ZG09_9BACT</name>
<keyword evidence="1 2" id="KW-0597">Phosphoprotein</keyword>
<evidence type="ECO:0000256" key="1">
    <source>
        <dbReference type="ARBA" id="ARBA00022553"/>
    </source>
</evidence>
<dbReference type="PANTHER" id="PTHR44591:SF23">
    <property type="entry name" value="CHEY SUBFAMILY"/>
    <property type="match status" value="1"/>
</dbReference>
<accession>A0A7W7ZG09</accession>
<dbReference type="Proteomes" id="UP000540989">
    <property type="component" value="Unassembled WGS sequence"/>
</dbReference>
<dbReference type="AlphaFoldDB" id="A0A7W7ZG09"/>
<dbReference type="Pfam" id="PF00072">
    <property type="entry name" value="Response_reg"/>
    <property type="match status" value="1"/>
</dbReference>
<keyword evidence="5" id="KW-1185">Reference proteome</keyword>
<dbReference type="SUPFAM" id="SSF52172">
    <property type="entry name" value="CheY-like"/>
    <property type="match status" value="1"/>
</dbReference>
<dbReference type="PANTHER" id="PTHR44591">
    <property type="entry name" value="STRESS RESPONSE REGULATOR PROTEIN 1"/>
    <property type="match status" value="1"/>
</dbReference>
<evidence type="ECO:0000256" key="2">
    <source>
        <dbReference type="PROSITE-ProRule" id="PRU00169"/>
    </source>
</evidence>
<evidence type="ECO:0000313" key="5">
    <source>
        <dbReference type="Proteomes" id="UP000540989"/>
    </source>
</evidence>
<dbReference type="GO" id="GO:0000160">
    <property type="term" value="P:phosphorelay signal transduction system"/>
    <property type="evidence" value="ECO:0007669"/>
    <property type="project" value="InterPro"/>
</dbReference>
<evidence type="ECO:0000259" key="3">
    <source>
        <dbReference type="PROSITE" id="PS50110"/>
    </source>
</evidence>
<feature type="domain" description="Response regulatory" evidence="3">
    <location>
        <begin position="28"/>
        <end position="144"/>
    </location>
</feature>
<proteinExistence type="predicted"/>
<dbReference type="PROSITE" id="PS50110">
    <property type="entry name" value="RESPONSE_REGULATORY"/>
    <property type="match status" value="1"/>
</dbReference>
<organism evidence="4 5">
    <name type="scientific">Granulicella aggregans</name>
    <dbReference type="NCBI Taxonomy" id="474949"/>
    <lineage>
        <taxon>Bacteria</taxon>
        <taxon>Pseudomonadati</taxon>
        <taxon>Acidobacteriota</taxon>
        <taxon>Terriglobia</taxon>
        <taxon>Terriglobales</taxon>
        <taxon>Acidobacteriaceae</taxon>
        <taxon>Granulicella</taxon>
    </lineage>
</organism>
<comment type="caution">
    <text evidence="4">The sequence shown here is derived from an EMBL/GenBank/DDBJ whole genome shotgun (WGS) entry which is preliminary data.</text>
</comment>
<dbReference type="EMBL" id="JACHIP010000005">
    <property type="protein sequence ID" value="MBB5059245.1"/>
    <property type="molecule type" value="Genomic_DNA"/>
</dbReference>
<dbReference type="Gene3D" id="3.40.50.2300">
    <property type="match status" value="1"/>
</dbReference>
<dbReference type="RefSeq" id="WP_184220353.1">
    <property type="nucleotide sequence ID" value="NZ_JACHIP010000005.1"/>
</dbReference>
<gene>
    <name evidence="4" type="ORF">HDF16_003968</name>
</gene>
<dbReference type="InterPro" id="IPR050595">
    <property type="entry name" value="Bact_response_regulator"/>
</dbReference>
<dbReference type="GO" id="GO:0003677">
    <property type="term" value="F:DNA binding"/>
    <property type="evidence" value="ECO:0007669"/>
    <property type="project" value="UniProtKB-KW"/>
</dbReference>
<dbReference type="InterPro" id="IPR011006">
    <property type="entry name" value="CheY-like_superfamily"/>
</dbReference>
<feature type="modified residue" description="4-aspartylphosphate" evidence="2">
    <location>
        <position position="77"/>
    </location>
</feature>
<protein>
    <submittedName>
        <fullName evidence="4">DNA-binding response OmpR family regulator</fullName>
    </submittedName>
</protein>
<sequence length="152" mass="16367">MSKITACADRAGRLGMVCMEAANSSKKRILIGDDDPGMRLALLIRLRANNYEVSCAGDGLSVVAEARKHRPDLILLDLGMPSGDGYTVLHMLQGEPSEAQIPVIVLSARDRASHEERSKEAGAALFLQKPVETELLLSSITQALAESEFAPH</sequence>
<dbReference type="SMART" id="SM00448">
    <property type="entry name" value="REC"/>
    <property type="match status" value="1"/>
</dbReference>